<keyword evidence="1" id="KW-0812">Transmembrane</keyword>
<keyword evidence="1" id="KW-0472">Membrane</keyword>
<dbReference type="AlphaFoldDB" id="S3YB90"/>
<name>S3YB90_BACSE</name>
<dbReference type="EMBL" id="ATFP01000033">
    <property type="protein sequence ID" value="EPH19631.1"/>
    <property type="molecule type" value="Genomic_DNA"/>
</dbReference>
<organism evidence="2 3">
    <name type="scientific">Bacteroides stercoris CC31F</name>
    <dbReference type="NCBI Taxonomy" id="1073351"/>
    <lineage>
        <taxon>Bacteria</taxon>
        <taxon>Pseudomonadati</taxon>
        <taxon>Bacteroidota</taxon>
        <taxon>Bacteroidia</taxon>
        <taxon>Bacteroidales</taxon>
        <taxon>Bacteroidaceae</taxon>
        <taxon>Bacteroides</taxon>
    </lineage>
</organism>
<dbReference type="HOGENOM" id="CLU_2598800_0_0_10"/>
<comment type="caution">
    <text evidence="2">The sequence shown here is derived from an EMBL/GenBank/DDBJ whole genome shotgun (WGS) entry which is preliminary data.</text>
</comment>
<accession>S3YB90</accession>
<evidence type="ECO:0000256" key="1">
    <source>
        <dbReference type="SAM" id="Phobius"/>
    </source>
</evidence>
<protein>
    <submittedName>
        <fullName evidence="2">Uncharacterized protein</fullName>
    </submittedName>
</protein>
<gene>
    <name evidence="2" type="ORF">HMPREF1181_02280</name>
</gene>
<keyword evidence="1" id="KW-1133">Transmembrane helix</keyword>
<proteinExistence type="predicted"/>
<evidence type="ECO:0000313" key="2">
    <source>
        <dbReference type="EMBL" id="EPH19631.1"/>
    </source>
</evidence>
<dbReference type="Proteomes" id="UP000014614">
    <property type="component" value="Unassembled WGS sequence"/>
</dbReference>
<reference evidence="2 3" key="1">
    <citation type="submission" date="2013-05" db="EMBL/GenBank/DDBJ databases">
        <title>The Genome Sequence of Bacteroides stercoris CC31F.</title>
        <authorList>
            <consortium name="The Broad Institute Genomics Platform"/>
            <person name="Earl A."/>
            <person name="Ward D."/>
            <person name="Feldgarden M."/>
            <person name="Gevers D."/>
            <person name="Oliphant K."/>
            <person name="Allen-Vercoe E."/>
            <person name="Walker B."/>
            <person name="Young S."/>
            <person name="Zeng Q."/>
            <person name="Gargeya S."/>
            <person name="Fitzgerald M."/>
            <person name="Haas B."/>
            <person name="Abouelleil A."/>
            <person name="Allen A.W."/>
            <person name="Alvarado L."/>
            <person name="Arachchi H.M."/>
            <person name="Berlin A.M."/>
            <person name="Chapman S.B."/>
            <person name="Gainer-Dewar J."/>
            <person name="Goldberg J."/>
            <person name="Griggs A."/>
            <person name="Gujja S."/>
            <person name="Hansen M."/>
            <person name="Howarth C."/>
            <person name="Imamovic A."/>
            <person name="Ireland A."/>
            <person name="Larimer J."/>
            <person name="McCowan C."/>
            <person name="Murphy C."/>
            <person name="Pearson M."/>
            <person name="Poon T.W."/>
            <person name="Priest M."/>
            <person name="Roberts A."/>
            <person name="Saif S."/>
            <person name="Shea T."/>
            <person name="Sisk P."/>
            <person name="Sykes S."/>
            <person name="Wortman J."/>
            <person name="Nusbaum C."/>
            <person name="Birren B."/>
        </authorList>
    </citation>
    <scope>NUCLEOTIDE SEQUENCE [LARGE SCALE GENOMIC DNA]</scope>
    <source>
        <strain evidence="2 3">CC31F</strain>
    </source>
</reference>
<feature type="transmembrane region" description="Helical" evidence="1">
    <location>
        <begin position="50"/>
        <end position="70"/>
    </location>
</feature>
<evidence type="ECO:0000313" key="3">
    <source>
        <dbReference type="Proteomes" id="UP000014614"/>
    </source>
</evidence>
<sequence>MLSFRAVKYRNDFFQYPCFKLVQRFKCHSCLSFQEQPLYYKNSAIPDSTIVKIAFFIIIYFSVVSYLSLLQYSLRCIFF</sequence>